<dbReference type="PRINTS" id="PR00050">
    <property type="entry name" value="COLDSHOCK"/>
</dbReference>
<name>A0A5A7NV78_9MICC</name>
<dbReference type="AlphaFoldDB" id="A0A5A7NV78"/>
<dbReference type="Proteomes" id="UP000325307">
    <property type="component" value="Unassembled WGS sequence"/>
</dbReference>
<dbReference type="InterPro" id="IPR012340">
    <property type="entry name" value="NA-bd_OB-fold"/>
</dbReference>
<dbReference type="InterPro" id="IPR002059">
    <property type="entry name" value="CSP_DNA-bd"/>
</dbReference>
<comment type="caution">
    <text evidence="2">The sequence shown here is derived from an EMBL/GenBank/DDBJ whole genome shotgun (WGS) entry which is preliminary data.</text>
</comment>
<proteinExistence type="predicted"/>
<dbReference type="InterPro" id="IPR011129">
    <property type="entry name" value="CSD"/>
</dbReference>
<evidence type="ECO:0000313" key="3">
    <source>
        <dbReference type="Proteomes" id="UP000325307"/>
    </source>
</evidence>
<dbReference type="Gene3D" id="2.40.50.140">
    <property type="entry name" value="Nucleic acid-binding proteins"/>
    <property type="match status" value="1"/>
</dbReference>
<gene>
    <name evidence="2" type="ORF">NCCP1664_24330</name>
</gene>
<accession>A0A5A7NV78</accession>
<sequence length="125" mass="13242">MGKVKFYDSGKGFGFLVTDDGQQVYLPGSVLPKGVTELRAGTRMEFGIAEGRKGAQALNARIVEAAPSVARAKRTPAEENAVIIQDLATVLEGISAGLRKGRYPEKAQGARIAAALRRVADDLEA</sequence>
<protein>
    <submittedName>
        <fullName evidence="2">Cold-shock protein</fullName>
    </submittedName>
</protein>
<dbReference type="SUPFAM" id="SSF50249">
    <property type="entry name" value="Nucleic acid-binding proteins"/>
    <property type="match status" value="1"/>
</dbReference>
<reference evidence="2 3" key="1">
    <citation type="submission" date="2019-09" db="EMBL/GenBank/DDBJ databases">
        <title>Arthrobacter zafarii sp. nov., a moderately thermotolerant and halotolerant actinobacterium isolated from Cholistan desert soil of Pakistan.</title>
        <authorList>
            <person name="Amin A."/>
            <person name="Ahmed I."/>
            <person name="Khalid N."/>
            <person name="Schumann P."/>
            <person name="Busse H.J."/>
            <person name="Khan I.U."/>
            <person name="Li S."/>
            <person name="Li W.J."/>
        </authorList>
    </citation>
    <scope>NUCLEOTIDE SEQUENCE [LARGE SCALE GENOMIC DNA]</scope>
    <source>
        <strain evidence="2 3">NCCP-1664</strain>
    </source>
</reference>
<dbReference type="GO" id="GO:0003676">
    <property type="term" value="F:nucleic acid binding"/>
    <property type="evidence" value="ECO:0007669"/>
    <property type="project" value="InterPro"/>
</dbReference>
<dbReference type="Pfam" id="PF00313">
    <property type="entry name" value="CSD"/>
    <property type="match status" value="1"/>
</dbReference>
<dbReference type="SMART" id="SM00357">
    <property type="entry name" value="CSP"/>
    <property type="match status" value="1"/>
</dbReference>
<keyword evidence="3" id="KW-1185">Reference proteome</keyword>
<dbReference type="EMBL" id="BKDJ01000014">
    <property type="protein sequence ID" value="GER23938.1"/>
    <property type="molecule type" value="Genomic_DNA"/>
</dbReference>
<organism evidence="2 3">
    <name type="scientific">Zafaria cholistanensis</name>
    <dbReference type="NCBI Taxonomy" id="1682741"/>
    <lineage>
        <taxon>Bacteria</taxon>
        <taxon>Bacillati</taxon>
        <taxon>Actinomycetota</taxon>
        <taxon>Actinomycetes</taxon>
        <taxon>Micrococcales</taxon>
        <taxon>Micrococcaceae</taxon>
        <taxon>Zafaria</taxon>
    </lineage>
</organism>
<dbReference type="PROSITE" id="PS51857">
    <property type="entry name" value="CSD_2"/>
    <property type="match status" value="1"/>
</dbReference>
<evidence type="ECO:0000313" key="2">
    <source>
        <dbReference type="EMBL" id="GER23938.1"/>
    </source>
</evidence>
<evidence type="ECO:0000259" key="1">
    <source>
        <dbReference type="PROSITE" id="PS51857"/>
    </source>
</evidence>
<feature type="domain" description="CSD" evidence="1">
    <location>
        <begin position="1"/>
        <end position="62"/>
    </location>
</feature>